<proteinExistence type="predicted"/>
<comment type="caution">
    <text evidence="2">The sequence shown here is derived from an EMBL/GenBank/DDBJ whole genome shotgun (WGS) entry which is preliminary data.</text>
</comment>
<protein>
    <recommendedName>
        <fullName evidence="1">ASCH domain-containing protein</fullName>
    </recommendedName>
</protein>
<evidence type="ECO:0000259" key="1">
    <source>
        <dbReference type="Pfam" id="PF04266"/>
    </source>
</evidence>
<dbReference type="AlphaFoldDB" id="A0A0F9CYL2"/>
<dbReference type="InterPro" id="IPR015947">
    <property type="entry name" value="PUA-like_sf"/>
</dbReference>
<accession>A0A0F9CYL2</accession>
<name>A0A0F9CYL2_9ZZZZ</name>
<dbReference type="Gene3D" id="2.30.130.30">
    <property type="entry name" value="Hypothetical protein"/>
    <property type="match status" value="1"/>
</dbReference>
<sequence>MKAITLWQPWASMVAAGEKTVETRWRQTPYRGRLAIHAAKYVVPNLPQDLRDRAEFVLRQRLDEFPRGAVVAIVNLYEVVRTEDYNPSAFRHVWGDFAPGRWAWNFTHIVAIDPPIPARGQQGMWEWNEVGYDAK</sequence>
<feature type="domain" description="ASCH" evidence="1">
    <location>
        <begin position="4"/>
        <end position="80"/>
    </location>
</feature>
<organism evidence="2">
    <name type="scientific">marine sediment metagenome</name>
    <dbReference type="NCBI Taxonomy" id="412755"/>
    <lineage>
        <taxon>unclassified sequences</taxon>
        <taxon>metagenomes</taxon>
        <taxon>ecological metagenomes</taxon>
    </lineage>
</organism>
<dbReference type="SUPFAM" id="SSF88697">
    <property type="entry name" value="PUA domain-like"/>
    <property type="match status" value="1"/>
</dbReference>
<dbReference type="Pfam" id="PF04266">
    <property type="entry name" value="ASCH"/>
    <property type="match status" value="1"/>
</dbReference>
<dbReference type="CDD" id="cd06554">
    <property type="entry name" value="ASCH_ASC-1_like"/>
    <property type="match status" value="1"/>
</dbReference>
<dbReference type="EMBL" id="LAZR01031217">
    <property type="protein sequence ID" value="KKL54389.1"/>
    <property type="molecule type" value="Genomic_DNA"/>
</dbReference>
<evidence type="ECO:0000313" key="2">
    <source>
        <dbReference type="EMBL" id="KKL54389.1"/>
    </source>
</evidence>
<dbReference type="InterPro" id="IPR007374">
    <property type="entry name" value="ASCH_domain"/>
</dbReference>
<reference evidence="2" key="1">
    <citation type="journal article" date="2015" name="Nature">
        <title>Complex archaea that bridge the gap between prokaryotes and eukaryotes.</title>
        <authorList>
            <person name="Spang A."/>
            <person name="Saw J.H."/>
            <person name="Jorgensen S.L."/>
            <person name="Zaremba-Niedzwiedzka K."/>
            <person name="Martijn J."/>
            <person name="Lind A.E."/>
            <person name="van Eijk R."/>
            <person name="Schleper C."/>
            <person name="Guy L."/>
            <person name="Ettema T.J."/>
        </authorList>
    </citation>
    <scope>NUCLEOTIDE SEQUENCE</scope>
</reference>
<gene>
    <name evidence="2" type="ORF">LCGC14_2265940</name>
</gene>